<evidence type="ECO:0000256" key="2">
    <source>
        <dbReference type="ARBA" id="ARBA00007812"/>
    </source>
</evidence>
<evidence type="ECO:0000259" key="4">
    <source>
        <dbReference type="Pfam" id="PF02775"/>
    </source>
</evidence>
<accession>A0A921FNX2</accession>
<organism evidence="5 6">
    <name type="scientific">Enteractinococcus helveticum</name>
    <dbReference type="NCBI Taxonomy" id="1837282"/>
    <lineage>
        <taxon>Bacteria</taxon>
        <taxon>Bacillati</taxon>
        <taxon>Actinomycetota</taxon>
        <taxon>Actinomycetes</taxon>
        <taxon>Micrococcales</taxon>
        <taxon>Micrococcaceae</taxon>
    </lineage>
</organism>
<dbReference type="Pfam" id="PF02775">
    <property type="entry name" value="TPP_enzyme_C"/>
    <property type="match status" value="1"/>
</dbReference>
<dbReference type="Gene3D" id="3.40.50.970">
    <property type="match status" value="1"/>
</dbReference>
<dbReference type="GO" id="GO:0003984">
    <property type="term" value="F:acetolactate synthase activity"/>
    <property type="evidence" value="ECO:0007669"/>
    <property type="project" value="TreeGrafter"/>
</dbReference>
<dbReference type="GO" id="GO:0009099">
    <property type="term" value="P:L-valine biosynthetic process"/>
    <property type="evidence" value="ECO:0007669"/>
    <property type="project" value="TreeGrafter"/>
</dbReference>
<dbReference type="PANTHER" id="PTHR18968">
    <property type="entry name" value="THIAMINE PYROPHOSPHATE ENZYMES"/>
    <property type="match status" value="1"/>
</dbReference>
<evidence type="ECO:0000256" key="1">
    <source>
        <dbReference type="ARBA" id="ARBA00001964"/>
    </source>
</evidence>
<dbReference type="InterPro" id="IPR000399">
    <property type="entry name" value="TPP-bd_CS"/>
</dbReference>
<dbReference type="InterPro" id="IPR011766">
    <property type="entry name" value="TPP_enzyme_TPP-bd"/>
</dbReference>
<comment type="cofactor">
    <cofactor evidence="1">
        <name>thiamine diphosphate</name>
        <dbReference type="ChEBI" id="CHEBI:58937"/>
    </cofactor>
</comment>
<dbReference type="GO" id="GO:0009097">
    <property type="term" value="P:isoleucine biosynthetic process"/>
    <property type="evidence" value="ECO:0007669"/>
    <property type="project" value="TreeGrafter"/>
</dbReference>
<dbReference type="PROSITE" id="PS00187">
    <property type="entry name" value="TPP_ENZYMES"/>
    <property type="match status" value="1"/>
</dbReference>
<dbReference type="GO" id="GO:0000287">
    <property type="term" value="F:magnesium ion binding"/>
    <property type="evidence" value="ECO:0007669"/>
    <property type="project" value="InterPro"/>
</dbReference>
<proteinExistence type="inferred from homology"/>
<dbReference type="PANTHER" id="PTHR18968:SF13">
    <property type="entry name" value="ACETOLACTATE SYNTHASE CATALYTIC SUBUNIT, MITOCHONDRIAL"/>
    <property type="match status" value="1"/>
</dbReference>
<gene>
    <name evidence="5" type="ORF">K8V32_09415</name>
</gene>
<sequence>AGLGTMGFAIPAAMGAQIGAPDRAVWAIDGDGCFQMTNQELATCVINKIPIKVALINNSSLGMVRQWQTLFYDSRYSNTDLNTGADTIRVPDFVKLADAYGAVGIRVETEDEIAPAIRKAMEINDRPVVIDFVVSADSMVWPMVPSGVSNDQIQVARDMTPEWDEED</sequence>
<name>A0A921FNX2_9MICC</name>
<dbReference type="SUPFAM" id="SSF52518">
    <property type="entry name" value="Thiamin diphosphate-binding fold (THDP-binding)"/>
    <property type="match status" value="1"/>
</dbReference>
<reference evidence="5" key="1">
    <citation type="journal article" date="2021" name="PeerJ">
        <title>Extensive microbial diversity within the chicken gut microbiome revealed by metagenomics and culture.</title>
        <authorList>
            <person name="Gilroy R."/>
            <person name="Ravi A."/>
            <person name="Getino M."/>
            <person name="Pursley I."/>
            <person name="Horton D.L."/>
            <person name="Alikhan N.F."/>
            <person name="Baker D."/>
            <person name="Gharbi K."/>
            <person name="Hall N."/>
            <person name="Watson M."/>
            <person name="Adriaenssens E.M."/>
            <person name="Foster-Nyarko E."/>
            <person name="Jarju S."/>
            <person name="Secka A."/>
            <person name="Antonio M."/>
            <person name="Oren A."/>
            <person name="Chaudhuri R.R."/>
            <person name="La Ragione R."/>
            <person name="Hildebrand F."/>
            <person name="Pallen M.J."/>
        </authorList>
    </citation>
    <scope>NUCLEOTIDE SEQUENCE</scope>
    <source>
        <strain evidence="5">ChiHjej13B12-14962</strain>
    </source>
</reference>
<dbReference type="EMBL" id="DYXC01000101">
    <property type="protein sequence ID" value="HJF15001.1"/>
    <property type="molecule type" value="Genomic_DNA"/>
</dbReference>
<protein>
    <submittedName>
        <fullName evidence="5">Thiamine pyrophosphate-dependent enzyme</fullName>
    </submittedName>
</protein>
<dbReference type="RefSeq" id="WP_303906306.1">
    <property type="nucleotide sequence ID" value="NZ_DYXC01000101.1"/>
</dbReference>
<evidence type="ECO:0000256" key="3">
    <source>
        <dbReference type="ARBA" id="ARBA00023052"/>
    </source>
</evidence>
<feature type="non-terminal residue" evidence="5">
    <location>
        <position position="1"/>
    </location>
</feature>
<dbReference type="InterPro" id="IPR029061">
    <property type="entry name" value="THDP-binding"/>
</dbReference>
<evidence type="ECO:0000313" key="5">
    <source>
        <dbReference type="EMBL" id="HJF15001.1"/>
    </source>
</evidence>
<evidence type="ECO:0000313" key="6">
    <source>
        <dbReference type="Proteomes" id="UP000703315"/>
    </source>
</evidence>
<dbReference type="GO" id="GO:0005948">
    <property type="term" value="C:acetolactate synthase complex"/>
    <property type="evidence" value="ECO:0007669"/>
    <property type="project" value="TreeGrafter"/>
</dbReference>
<keyword evidence="3" id="KW-0786">Thiamine pyrophosphate</keyword>
<comment type="similarity">
    <text evidence="2">Belongs to the TPP enzyme family.</text>
</comment>
<dbReference type="Proteomes" id="UP000703315">
    <property type="component" value="Unassembled WGS sequence"/>
</dbReference>
<dbReference type="GO" id="GO:0050660">
    <property type="term" value="F:flavin adenine dinucleotide binding"/>
    <property type="evidence" value="ECO:0007669"/>
    <property type="project" value="TreeGrafter"/>
</dbReference>
<reference evidence="5" key="2">
    <citation type="submission" date="2021-09" db="EMBL/GenBank/DDBJ databases">
        <authorList>
            <person name="Gilroy R."/>
        </authorList>
    </citation>
    <scope>NUCLEOTIDE SEQUENCE</scope>
    <source>
        <strain evidence="5">ChiHjej13B12-14962</strain>
    </source>
</reference>
<dbReference type="AlphaFoldDB" id="A0A921FNX2"/>
<feature type="domain" description="Thiamine pyrophosphate enzyme TPP-binding" evidence="4">
    <location>
        <begin position="2"/>
        <end position="132"/>
    </location>
</feature>
<dbReference type="GO" id="GO:0030976">
    <property type="term" value="F:thiamine pyrophosphate binding"/>
    <property type="evidence" value="ECO:0007669"/>
    <property type="project" value="InterPro"/>
</dbReference>
<dbReference type="InterPro" id="IPR045229">
    <property type="entry name" value="TPP_enz"/>
</dbReference>
<comment type="caution">
    <text evidence="5">The sequence shown here is derived from an EMBL/GenBank/DDBJ whole genome shotgun (WGS) entry which is preliminary data.</text>
</comment>